<gene>
    <name evidence="11" type="primary">rnc</name>
    <name evidence="11" type="ORF">COV95_01770</name>
</gene>
<feature type="domain" description="RNase III" evidence="10">
    <location>
        <begin position="7"/>
        <end position="136"/>
    </location>
</feature>
<dbReference type="InterPro" id="IPR011907">
    <property type="entry name" value="RNase_III"/>
</dbReference>
<dbReference type="Gene3D" id="1.10.1520.10">
    <property type="entry name" value="Ribonuclease III domain"/>
    <property type="match status" value="1"/>
</dbReference>
<keyword evidence="3" id="KW-0698">rRNA processing</keyword>
<dbReference type="SUPFAM" id="SSF69065">
    <property type="entry name" value="RNase III domain-like"/>
    <property type="match status" value="1"/>
</dbReference>
<dbReference type="InterPro" id="IPR036389">
    <property type="entry name" value="RNase_III_sf"/>
</dbReference>
<comment type="caution">
    <text evidence="11">The sequence shown here is derived from an EMBL/GenBank/DDBJ whole genome shotgun (WGS) entry which is preliminary data.</text>
</comment>
<dbReference type="PANTHER" id="PTHR11207:SF0">
    <property type="entry name" value="RIBONUCLEASE 3"/>
    <property type="match status" value="1"/>
</dbReference>
<sequence length="185" mass="21579">MNSEQNMEQFEKKVNIFFADKNILKQAFVHRSYLNENKDFNIGHNERLEFLGDAVLELVITDYLYRKYPEKNEGEMTSLRSALVNSNTLYVVGVDLGINDYLLLSKGEKKDTGRARQYILANTMEAIIGAIYIDQGYEKVKDFIYRHITPLVEKIISERSWIDSKSFFQERAQEIEGVTPLYKTE</sequence>
<evidence type="ECO:0000259" key="10">
    <source>
        <dbReference type="PROSITE" id="PS50142"/>
    </source>
</evidence>
<evidence type="ECO:0000256" key="8">
    <source>
        <dbReference type="ARBA" id="ARBA00022884"/>
    </source>
</evidence>
<dbReference type="GO" id="GO:0006397">
    <property type="term" value="P:mRNA processing"/>
    <property type="evidence" value="ECO:0007669"/>
    <property type="project" value="UniProtKB-KW"/>
</dbReference>
<dbReference type="AlphaFoldDB" id="A0A2H0K6H6"/>
<dbReference type="Pfam" id="PF14622">
    <property type="entry name" value="Ribonucleas_3_3"/>
    <property type="match status" value="1"/>
</dbReference>
<dbReference type="Proteomes" id="UP000229834">
    <property type="component" value="Unassembled WGS sequence"/>
</dbReference>
<evidence type="ECO:0000256" key="6">
    <source>
        <dbReference type="ARBA" id="ARBA00022759"/>
    </source>
</evidence>
<dbReference type="InterPro" id="IPR000999">
    <property type="entry name" value="RNase_III_dom"/>
</dbReference>
<dbReference type="EMBL" id="PCVC01000053">
    <property type="protein sequence ID" value="PIQ66858.1"/>
    <property type="molecule type" value="Genomic_DNA"/>
</dbReference>
<keyword evidence="7" id="KW-0378">Hydrolase</keyword>
<evidence type="ECO:0000256" key="5">
    <source>
        <dbReference type="ARBA" id="ARBA00022722"/>
    </source>
</evidence>
<evidence type="ECO:0000313" key="11">
    <source>
        <dbReference type="EMBL" id="PIQ66858.1"/>
    </source>
</evidence>
<dbReference type="PROSITE" id="PS50142">
    <property type="entry name" value="RNASE_3_2"/>
    <property type="match status" value="1"/>
</dbReference>
<keyword evidence="5" id="KW-0540">Nuclease</keyword>
<dbReference type="GO" id="GO:0006364">
    <property type="term" value="P:rRNA processing"/>
    <property type="evidence" value="ECO:0007669"/>
    <property type="project" value="UniProtKB-KW"/>
</dbReference>
<dbReference type="GO" id="GO:0004525">
    <property type="term" value="F:ribonuclease III activity"/>
    <property type="evidence" value="ECO:0007669"/>
    <property type="project" value="UniProtKB-UniRule"/>
</dbReference>
<comment type="similarity">
    <text evidence="2">Belongs to the ribonuclease III family.</text>
</comment>
<keyword evidence="8" id="KW-0694">RNA-binding</keyword>
<evidence type="ECO:0000256" key="3">
    <source>
        <dbReference type="ARBA" id="ARBA00022552"/>
    </source>
</evidence>
<accession>A0A2H0K6H6</accession>
<proteinExistence type="inferred from homology"/>
<dbReference type="PANTHER" id="PTHR11207">
    <property type="entry name" value="RIBONUCLEASE III"/>
    <property type="match status" value="1"/>
</dbReference>
<evidence type="ECO:0000256" key="7">
    <source>
        <dbReference type="ARBA" id="ARBA00022801"/>
    </source>
</evidence>
<evidence type="ECO:0000256" key="1">
    <source>
        <dbReference type="ARBA" id="ARBA00000109"/>
    </source>
</evidence>
<comment type="catalytic activity">
    <reaction evidence="1">
        <text>Endonucleolytic cleavage to 5'-phosphomonoester.</text>
        <dbReference type="EC" id="3.1.26.3"/>
    </reaction>
</comment>
<keyword evidence="4" id="KW-0507">mRNA processing</keyword>
<dbReference type="PROSITE" id="PS00517">
    <property type="entry name" value="RNASE_3_1"/>
    <property type="match status" value="1"/>
</dbReference>
<keyword evidence="6" id="KW-0255">Endonuclease</keyword>
<evidence type="ECO:0000256" key="4">
    <source>
        <dbReference type="ARBA" id="ARBA00022664"/>
    </source>
</evidence>
<dbReference type="EC" id="3.1.26.3" evidence="9"/>
<evidence type="ECO:0000313" key="12">
    <source>
        <dbReference type="Proteomes" id="UP000229834"/>
    </source>
</evidence>
<dbReference type="SMART" id="SM00535">
    <property type="entry name" value="RIBOc"/>
    <property type="match status" value="1"/>
</dbReference>
<dbReference type="CDD" id="cd00593">
    <property type="entry name" value="RIBOc"/>
    <property type="match status" value="1"/>
</dbReference>
<organism evidence="11 12">
    <name type="scientific">Candidatus Zambryskibacteria bacterium CG11_big_fil_rev_8_21_14_0_20_40_24</name>
    <dbReference type="NCBI Taxonomy" id="1975116"/>
    <lineage>
        <taxon>Bacteria</taxon>
        <taxon>Candidatus Zambryskiibacteriota</taxon>
    </lineage>
</organism>
<name>A0A2H0K6H6_9BACT</name>
<dbReference type="FunFam" id="1.10.1520.10:FF:000001">
    <property type="entry name" value="Ribonuclease 3"/>
    <property type="match status" value="1"/>
</dbReference>
<protein>
    <recommendedName>
        <fullName evidence="9">Ribonuclease III</fullName>
        <ecNumber evidence="9">3.1.26.3</ecNumber>
    </recommendedName>
</protein>
<reference evidence="11 12" key="1">
    <citation type="submission" date="2017-09" db="EMBL/GenBank/DDBJ databases">
        <title>Depth-based differentiation of microbial function through sediment-hosted aquifers and enrichment of novel symbionts in the deep terrestrial subsurface.</title>
        <authorList>
            <person name="Probst A.J."/>
            <person name="Ladd B."/>
            <person name="Jarett J.K."/>
            <person name="Geller-Mcgrath D.E."/>
            <person name="Sieber C.M."/>
            <person name="Emerson J.B."/>
            <person name="Anantharaman K."/>
            <person name="Thomas B.C."/>
            <person name="Malmstrom R."/>
            <person name="Stieglmeier M."/>
            <person name="Klingl A."/>
            <person name="Woyke T."/>
            <person name="Ryan C.M."/>
            <person name="Banfield J.F."/>
        </authorList>
    </citation>
    <scope>NUCLEOTIDE SEQUENCE [LARGE SCALE GENOMIC DNA]</scope>
    <source>
        <strain evidence="11">CG11_big_fil_rev_8_21_14_0_20_40_24</strain>
    </source>
</reference>
<evidence type="ECO:0000256" key="2">
    <source>
        <dbReference type="ARBA" id="ARBA00010183"/>
    </source>
</evidence>
<evidence type="ECO:0000256" key="9">
    <source>
        <dbReference type="NCBIfam" id="TIGR02191"/>
    </source>
</evidence>
<feature type="non-terminal residue" evidence="11">
    <location>
        <position position="185"/>
    </location>
</feature>
<dbReference type="GO" id="GO:0003725">
    <property type="term" value="F:double-stranded RNA binding"/>
    <property type="evidence" value="ECO:0007669"/>
    <property type="project" value="TreeGrafter"/>
</dbReference>
<dbReference type="NCBIfam" id="TIGR02191">
    <property type="entry name" value="RNaseIII"/>
    <property type="match status" value="1"/>
</dbReference>
<dbReference type="GO" id="GO:0010468">
    <property type="term" value="P:regulation of gene expression"/>
    <property type="evidence" value="ECO:0007669"/>
    <property type="project" value="TreeGrafter"/>
</dbReference>